<dbReference type="EC" id="1.3.1.1" evidence="1"/>
<keyword evidence="2" id="KW-1185">Reference proteome</keyword>
<accession>A3SN70</accession>
<sequence>MLRFLAQEAPRGRGFAEMPGEPAPQSLFEARQGPQAVMTRRMGLDQQAEAALGRLRLSRLMAAIQEMATLSRWAPPEARAEAQGAAKFVLRPLGLDKIV</sequence>
<protein>
    <submittedName>
        <fullName evidence="1">Dihydropyrimidine dehydrogenase</fullName>
        <ecNumber evidence="1">1.3.1.1</ecNumber>
    </submittedName>
</protein>
<reference evidence="1 2" key="1">
    <citation type="submission" date="2005-12" db="EMBL/GenBank/DDBJ databases">
        <authorList>
            <person name="Moran M.A."/>
            <person name="Ferriera S."/>
            <person name="Johnson J."/>
            <person name="Kravitz S."/>
            <person name="Halpern A."/>
            <person name="Remington K."/>
            <person name="Beeson K."/>
            <person name="Tran B."/>
            <person name="Rogers Y.-H."/>
            <person name="Friedman R."/>
            <person name="Venter J.C."/>
        </authorList>
    </citation>
    <scope>NUCLEOTIDE SEQUENCE [LARGE SCALE GENOMIC DNA]</scope>
    <source>
        <strain evidence="2">ATCC BAA-591 / DSM 15170 / ISM</strain>
    </source>
</reference>
<comment type="caution">
    <text evidence="1">The sequence shown here is derived from an EMBL/GenBank/DDBJ whole genome shotgun (WGS) entry which is preliminary data.</text>
</comment>
<organism evidence="1 2">
    <name type="scientific">Roseovarius nubinhibens (strain ATCC BAA-591 / DSM 15170 / ISM)</name>
    <dbReference type="NCBI Taxonomy" id="89187"/>
    <lineage>
        <taxon>Bacteria</taxon>
        <taxon>Pseudomonadati</taxon>
        <taxon>Pseudomonadota</taxon>
        <taxon>Alphaproteobacteria</taxon>
        <taxon>Rhodobacterales</taxon>
        <taxon>Roseobacteraceae</taxon>
        <taxon>Roseovarius</taxon>
    </lineage>
</organism>
<keyword evidence="1" id="KW-0560">Oxidoreductase</keyword>
<gene>
    <name evidence="1" type="ORF">ISM_13630</name>
</gene>
<dbReference type="HOGENOM" id="CLU_2318375_0_0_5"/>
<dbReference type="Proteomes" id="UP000005954">
    <property type="component" value="Unassembled WGS sequence"/>
</dbReference>
<name>A3SN70_ROSNI</name>
<dbReference type="GO" id="GO:0004159">
    <property type="term" value="F:dihydropyrimidine dehydrogenase (NAD+) activity"/>
    <property type="evidence" value="ECO:0007669"/>
    <property type="project" value="UniProtKB-EC"/>
</dbReference>
<dbReference type="AlphaFoldDB" id="A3SN70"/>
<dbReference type="EMBL" id="AALY01000002">
    <property type="protein sequence ID" value="EAP75910.1"/>
    <property type="molecule type" value="Genomic_DNA"/>
</dbReference>
<evidence type="ECO:0000313" key="2">
    <source>
        <dbReference type="Proteomes" id="UP000005954"/>
    </source>
</evidence>
<proteinExistence type="predicted"/>
<evidence type="ECO:0000313" key="1">
    <source>
        <dbReference type="EMBL" id="EAP75910.1"/>
    </source>
</evidence>